<proteinExistence type="predicted"/>
<name>A0A3N2Q0F5_SODAK</name>
<reference evidence="2 3" key="1">
    <citation type="journal article" date="2018" name="Mol. Ecol.">
        <title>The obligate alkalophilic soda-lake fungus Sodiomyces alkalinus has shifted to a protein diet.</title>
        <authorList>
            <person name="Grum-Grzhimaylo A.A."/>
            <person name="Falkoski D.L."/>
            <person name="van den Heuvel J."/>
            <person name="Valero-Jimenez C.A."/>
            <person name="Min B."/>
            <person name="Choi I.G."/>
            <person name="Lipzen A."/>
            <person name="Daum C.G."/>
            <person name="Aanen D.K."/>
            <person name="Tsang A."/>
            <person name="Henrissat B."/>
            <person name="Bilanenko E.N."/>
            <person name="de Vries R.P."/>
            <person name="van Kan J.A.L."/>
            <person name="Grigoriev I.V."/>
            <person name="Debets A.J.M."/>
        </authorList>
    </citation>
    <scope>NUCLEOTIDE SEQUENCE [LARGE SCALE GENOMIC DNA]</scope>
    <source>
        <strain evidence="2 3">F11</strain>
    </source>
</reference>
<dbReference type="Proteomes" id="UP000272025">
    <property type="component" value="Unassembled WGS sequence"/>
</dbReference>
<gene>
    <name evidence="2" type="ORF">SODALDRAFT_329935</name>
</gene>
<protein>
    <submittedName>
        <fullName evidence="2">Uncharacterized protein</fullName>
    </submittedName>
</protein>
<evidence type="ECO:0000313" key="3">
    <source>
        <dbReference type="Proteomes" id="UP000272025"/>
    </source>
</evidence>
<evidence type="ECO:0000313" key="2">
    <source>
        <dbReference type="EMBL" id="ROT40247.1"/>
    </source>
</evidence>
<dbReference type="RefSeq" id="XP_028468053.1">
    <property type="nucleotide sequence ID" value="XM_028611084.1"/>
</dbReference>
<keyword evidence="3" id="KW-1185">Reference proteome</keyword>
<dbReference type="AlphaFoldDB" id="A0A3N2Q0F5"/>
<feature type="compositionally biased region" description="Polar residues" evidence="1">
    <location>
        <begin position="58"/>
        <end position="69"/>
    </location>
</feature>
<dbReference type="GeneID" id="39579562"/>
<feature type="region of interest" description="Disordered" evidence="1">
    <location>
        <begin position="57"/>
        <end position="111"/>
    </location>
</feature>
<sequence length="111" mass="12000">MSGDEGRHHESHPDFLGSANCLLTLVVGTDNRVVLRDGFGERSTVYCFATCFSLVGGLSSQDGAKNNSGKKIPEKQRDGTNPNQTPPPRKLPVWLSDCPTANQPFNDVQGN</sequence>
<feature type="compositionally biased region" description="Polar residues" evidence="1">
    <location>
        <begin position="99"/>
        <end position="111"/>
    </location>
</feature>
<accession>A0A3N2Q0F5</accession>
<organism evidence="2 3">
    <name type="scientific">Sodiomyces alkalinus (strain CBS 110278 / VKM F-3762 / F11)</name>
    <name type="common">Alkaliphilic filamentous fungus</name>
    <dbReference type="NCBI Taxonomy" id="1314773"/>
    <lineage>
        <taxon>Eukaryota</taxon>
        <taxon>Fungi</taxon>
        <taxon>Dikarya</taxon>
        <taxon>Ascomycota</taxon>
        <taxon>Pezizomycotina</taxon>
        <taxon>Sordariomycetes</taxon>
        <taxon>Hypocreomycetidae</taxon>
        <taxon>Glomerellales</taxon>
        <taxon>Plectosphaerellaceae</taxon>
        <taxon>Sodiomyces</taxon>
    </lineage>
</organism>
<dbReference type="EMBL" id="ML119052">
    <property type="protein sequence ID" value="ROT40247.1"/>
    <property type="molecule type" value="Genomic_DNA"/>
</dbReference>
<evidence type="ECO:0000256" key="1">
    <source>
        <dbReference type="SAM" id="MobiDB-lite"/>
    </source>
</evidence>